<dbReference type="InterPro" id="IPR036526">
    <property type="entry name" value="C-N_Hydrolase_sf"/>
</dbReference>
<dbReference type="Proteomes" id="UP000027361">
    <property type="component" value="Unassembled WGS sequence"/>
</dbReference>
<dbReference type="FunFam" id="3.60.110.10:FF:000023">
    <property type="entry name" value="Related to NIT3-nitrilase"/>
    <property type="match status" value="1"/>
</dbReference>
<dbReference type="GO" id="GO:0006541">
    <property type="term" value="P:glutamine metabolic process"/>
    <property type="evidence" value="ECO:0007669"/>
    <property type="project" value="TreeGrafter"/>
</dbReference>
<dbReference type="InParanoid" id="A0A066V6Q4"/>
<dbReference type="Gene3D" id="3.60.110.10">
    <property type="entry name" value="Carbon-nitrogen hydrolase"/>
    <property type="match status" value="1"/>
</dbReference>
<dbReference type="STRING" id="1037660.A0A066V6Q4"/>
<dbReference type="GeneID" id="25266779"/>
<dbReference type="FunCoup" id="A0A066V6Q4">
    <property type="interactions" value="246"/>
</dbReference>
<dbReference type="OrthoDB" id="10250282at2759"/>
<gene>
    <name evidence="3" type="ORF">K437DRAFT_276913</name>
</gene>
<evidence type="ECO:0000256" key="1">
    <source>
        <dbReference type="ARBA" id="ARBA00022801"/>
    </source>
</evidence>
<name>A0A066V6Q4_TILAU</name>
<dbReference type="GO" id="GO:0050152">
    <property type="term" value="F:omega-amidase activity"/>
    <property type="evidence" value="ECO:0007669"/>
    <property type="project" value="TreeGrafter"/>
</dbReference>
<reference evidence="3 4" key="1">
    <citation type="submission" date="2014-05" db="EMBL/GenBank/DDBJ databases">
        <title>Draft genome sequence of a rare smut relative, Tilletiaria anomala UBC 951.</title>
        <authorList>
            <consortium name="DOE Joint Genome Institute"/>
            <person name="Toome M."/>
            <person name="Kuo A."/>
            <person name="Henrissat B."/>
            <person name="Lipzen A."/>
            <person name="Tritt A."/>
            <person name="Yoshinaga Y."/>
            <person name="Zane M."/>
            <person name="Barry K."/>
            <person name="Grigoriev I.V."/>
            <person name="Spatafora J.W."/>
            <person name="Aimea M.C."/>
        </authorList>
    </citation>
    <scope>NUCLEOTIDE SEQUENCE [LARGE SCALE GENOMIC DNA]</scope>
    <source>
        <strain evidence="3 4">UBC 951</strain>
    </source>
</reference>
<dbReference type="EMBL" id="JMSN01000187">
    <property type="protein sequence ID" value="KDN35948.1"/>
    <property type="molecule type" value="Genomic_DNA"/>
</dbReference>
<dbReference type="PANTHER" id="PTHR23088:SF30">
    <property type="entry name" value="OMEGA-AMIDASE NIT2"/>
    <property type="match status" value="1"/>
</dbReference>
<dbReference type="RefSeq" id="XP_013239908.1">
    <property type="nucleotide sequence ID" value="XM_013384454.1"/>
</dbReference>
<keyword evidence="4" id="KW-1185">Reference proteome</keyword>
<proteinExistence type="predicted"/>
<dbReference type="OMA" id="MQSKPYA"/>
<dbReference type="PANTHER" id="PTHR23088">
    <property type="entry name" value="NITRILASE-RELATED"/>
    <property type="match status" value="1"/>
</dbReference>
<dbReference type="GO" id="GO:0005739">
    <property type="term" value="C:mitochondrion"/>
    <property type="evidence" value="ECO:0007669"/>
    <property type="project" value="TreeGrafter"/>
</dbReference>
<dbReference type="InterPro" id="IPR001110">
    <property type="entry name" value="UPF0012_CS"/>
</dbReference>
<accession>A0A066V6Q4</accession>
<dbReference type="GO" id="GO:0006107">
    <property type="term" value="P:oxaloacetate metabolic process"/>
    <property type="evidence" value="ECO:0007669"/>
    <property type="project" value="TreeGrafter"/>
</dbReference>
<dbReference type="Pfam" id="PF00795">
    <property type="entry name" value="CN_hydrolase"/>
    <property type="match status" value="1"/>
</dbReference>
<dbReference type="PROSITE" id="PS01227">
    <property type="entry name" value="UPF0012"/>
    <property type="match status" value="1"/>
</dbReference>
<sequence length="359" mass="39159">MSKAPTLSLRSTRLALIQLGQNSLTKSLNLLRAREAVLRAAKEDGGADMVVLPECFNSPYGVNHFPTYAESLGGLWEKIKKRLPPALTRVPPGQEEARWTIDGVESSKQDGKAGAGGPIDVSQIATQSESVKMLSEVAKEASVVLVGGSIPERDDVSGKLYNTSMVFDQEGRLISMFRKIHLFDINIPGKMVFKESETLTAGDRVTVFDCAFGRFGLAICYDMRFPELAQIAARLGAGAMLYPGAFNTTTGPRHWELLQRARATDNQIYVATCSPARPSEKSTTSKDGLHKIVGSDDGAYPTYGHSTIVDPWAQVVATTDEKEGIVKWTLDPKVVDEARSGIPIMTQRQFHVYPNVLQG</sequence>
<feature type="domain" description="CN hydrolase" evidence="2">
    <location>
        <begin position="12"/>
        <end position="332"/>
    </location>
</feature>
<protein>
    <submittedName>
        <fullName evidence="3">Carbon-nitrogen hydrolase</fullName>
    </submittedName>
</protein>
<dbReference type="GO" id="GO:0006528">
    <property type="term" value="P:asparagine metabolic process"/>
    <property type="evidence" value="ECO:0007669"/>
    <property type="project" value="TreeGrafter"/>
</dbReference>
<evidence type="ECO:0000313" key="4">
    <source>
        <dbReference type="Proteomes" id="UP000027361"/>
    </source>
</evidence>
<dbReference type="InterPro" id="IPR045254">
    <property type="entry name" value="Nit1/2_C-N_Hydrolase"/>
</dbReference>
<dbReference type="AlphaFoldDB" id="A0A066V6Q4"/>
<dbReference type="PROSITE" id="PS50263">
    <property type="entry name" value="CN_HYDROLASE"/>
    <property type="match status" value="1"/>
</dbReference>
<evidence type="ECO:0000259" key="2">
    <source>
        <dbReference type="PROSITE" id="PS50263"/>
    </source>
</evidence>
<organism evidence="3 4">
    <name type="scientific">Tilletiaria anomala (strain ATCC 24038 / CBS 436.72 / UBC 951)</name>
    <dbReference type="NCBI Taxonomy" id="1037660"/>
    <lineage>
        <taxon>Eukaryota</taxon>
        <taxon>Fungi</taxon>
        <taxon>Dikarya</taxon>
        <taxon>Basidiomycota</taxon>
        <taxon>Ustilaginomycotina</taxon>
        <taxon>Exobasidiomycetes</taxon>
        <taxon>Georgefischeriales</taxon>
        <taxon>Tilletiariaceae</taxon>
        <taxon>Tilletiaria</taxon>
    </lineage>
</organism>
<comment type="caution">
    <text evidence="3">The sequence shown here is derived from an EMBL/GenBank/DDBJ whole genome shotgun (WGS) entry which is preliminary data.</text>
</comment>
<dbReference type="HOGENOM" id="CLU_030130_1_0_1"/>
<keyword evidence="1 3" id="KW-0378">Hydrolase</keyword>
<evidence type="ECO:0000313" key="3">
    <source>
        <dbReference type="EMBL" id="KDN35948.1"/>
    </source>
</evidence>
<dbReference type="CDD" id="cd07572">
    <property type="entry name" value="nit"/>
    <property type="match status" value="1"/>
</dbReference>
<dbReference type="SUPFAM" id="SSF56317">
    <property type="entry name" value="Carbon-nitrogen hydrolase"/>
    <property type="match status" value="1"/>
</dbReference>
<dbReference type="InterPro" id="IPR003010">
    <property type="entry name" value="C-N_Hydrolase"/>
</dbReference>